<dbReference type="PANTHER" id="PTHR43646">
    <property type="entry name" value="GLYCOSYLTRANSFERASE"/>
    <property type="match status" value="1"/>
</dbReference>
<evidence type="ECO:0000313" key="11">
    <source>
        <dbReference type="EMBL" id="MBO3663034.1"/>
    </source>
</evidence>
<keyword evidence="4" id="KW-0808">Transferase</keyword>
<evidence type="ECO:0000256" key="2">
    <source>
        <dbReference type="ARBA" id="ARBA00022475"/>
    </source>
</evidence>
<proteinExistence type="inferred from homology"/>
<dbReference type="CDD" id="cd00761">
    <property type="entry name" value="Glyco_tranf_GTA_type"/>
    <property type="match status" value="1"/>
</dbReference>
<evidence type="ECO:0000256" key="7">
    <source>
        <dbReference type="ARBA" id="ARBA00037904"/>
    </source>
</evidence>
<keyword evidence="5" id="KW-0472">Membrane</keyword>
<keyword evidence="3" id="KW-0328">Glycosyltransferase</keyword>
<dbReference type="Gene3D" id="3.90.550.10">
    <property type="entry name" value="Spore Coat Polysaccharide Biosynthesis Protein SpsA, Chain A"/>
    <property type="match status" value="1"/>
</dbReference>
<comment type="subcellular location">
    <subcellularLocation>
        <location evidence="1">Cell membrane</location>
    </subcellularLocation>
</comment>
<evidence type="ECO:0000256" key="5">
    <source>
        <dbReference type="ARBA" id="ARBA00023136"/>
    </source>
</evidence>
<evidence type="ECO:0000256" key="4">
    <source>
        <dbReference type="ARBA" id="ARBA00022679"/>
    </source>
</evidence>
<protein>
    <recommendedName>
        <fullName evidence="9">4,4'-diaponeurosporenoate glycosyltransferase</fullName>
    </recommendedName>
</protein>
<dbReference type="GO" id="GO:0016757">
    <property type="term" value="F:glycosyltransferase activity"/>
    <property type="evidence" value="ECO:0007669"/>
    <property type="project" value="UniProtKB-KW"/>
</dbReference>
<keyword evidence="12" id="KW-1185">Reference proteome</keyword>
<keyword evidence="2" id="KW-1003">Cell membrane</keyword>
<dbReference type="PANTHER" id="PTHR43646:SF2">
    <property type="entry name" value="GLYCOSYLTRANSFERASE 2-LIKE DOMAIN-CONTAINING PROTEIN"/>
    <property type="match status" value="1"/>
</dbReference>
<dbReference type="InterPro" id="IPR001173">
    <property type="entry name" value="Glyco_trans_2-like"/>
</dbReference>
<dbReference type="InterPro" id="IPR029044">
    <property type="entry name" value="Nucleotide-diphossugar_trans"/>
</dbReference>
<comment type="pathway">
    <text evidence="7">Carotenoid biosynthesis; staphyloxanthin biosynthesis; staphyloxanthin from farnesyl diphosphate: step 4/5.</text>
</comment>
<evidence type="ECO:0000256" key="6">
    <source>
        <dbReference type="ARBA" id="ARBA00037281"/>
    </source>
</evidence>
<gene>
    <name evidence="11" type="ORF">J5V96_05855</name>
</gene>
<sequence>MRISVVVPVRDDARLLERCLASLSAQSRPADEIVVVDNGSTDDSALVARAAGARVITEPERGIPRAASAGYDAATGDVIARIDADTVCPPGWLARIEERFAADPSPDFVTGDAHFPDSPRWLDAIGRHAYVGVLYAWLTPLLGHPPLFGSNFAMRAATWRELSPEVHRTRRDIHDDIDLAFHVRPWMTVERDRGSVVGTSARAFTSVGAIARHVWWVVTTWQLHGWAEAPWRRRARRQAARRRGVRADAARSPRP</sequence>
<evidence type="ECO:0000256" key="3">
    <source>
        <dbReference type="ARBA" id="ARBA00022676"/>
    </source>
</evidence>
<name>A0A939QHI5_9MICO</name>
<evidence type="ECO:0000259" key="10">
    <source>
        <dbReference type="Pfam" id="PF00535"/>
    </source>
</evidence>
<evidence type="ECO:0000256" key="9">
    <source>
        <dbReference type="ARBA" id="ARBA00040345"/>
    </source>
</evidence>
<dbReference type="EMBL" id="JAGFOA010000002">
    <property type="protein sequence ID" value="MBO3663034.1"/>
    <property type="molecule type" value="Genomic_DNA"/>
</dbReference>
<comment type="caution">
    <text evidence="11">The sequence shown here is derived from an EMBL/GenBank/DDBJ whole genome shotgun (WGS) entry which is preliminary data.</text>
</comment>
<evidence type="ECO:0000256" key="1">
    <source>
        <dbReference type="ARBA" id="ARBA00004236"/>
    </source>
</evidence>
<reference evidence="11" key="1">
    <citation type="submission" date="2021-03" db="EMBL/GenBank/DDBJ databases">
        <title>Microbacterium sp. nov., a novel actinobacterium isolated from cow dung.</title>
        <authorList>
            <person name="Zhang L."/>
        </authorList>
    </citation>
    <scope>NUCLEOTIDE SEQUENCE</scope>
    <source>
        <strain evidence="11">NEAU-LLB</strain>
    </source>
</reference>
<feature type="domain" description="Glycosyltransferase 2-like" evidence="10">
    <location>
        <begin position="4"/>
        <end position="105"/>
    </location>
</feature>
<dbReference type="SUPFAM" id="SSF53448">
    <property type="entry name" value="Nucleotide-diphospho-sugar transferases"/>
    <property type="match status" value="1"/>
</dbReference>
<evidence type="ECO:0000256" key="8">
    <source>
        <dbReference type="ARBA" id="ARBA00038120"/>
    </source>
</evidence>
<dbReference type="Proteomes" id="UP000680132">
    <property type="component" value="Unassembled WGS sequence"/>
</dbReference>
<dbReference type="RefSeq" id="WP_208501658.1">
    <property type="nucleotide sequence ID" value="NZ_JAGFOA010000002.1"/>
</dbReference>
<accession>A0A939QHI5</accession>
<comment type="function">
    <text evidence="6">Catalyzes the glycosylation of 4,4'-diaponeurosporenoate, i.e. the esterification of glucose at the C1'' position with the carboxyl group of 4,4'-diaponeurosporenic acid, to form glycosyl-4,4'-diaponeurosporenoate. This is a step in the biosynthesis of staphyloxanthin, an orange pigment present in most staphylococci strains.</text>
</comment>
<evidence type="ECO:0000313" key="12">
    <source>
        <dbReference type="Proteomes" id="UP000680132"/>
    </source>
</evidence>
<dbReference type="AlphaFoldDB" id="A0A939QHI5"/>
<dbReference type="GO" id="GO:0005886">
    <property type="term" value="C:plasma membrane"/>
    <property type="evidence" value="ECO:0007669"/>
    <property type="project" value="UniProtKB-SubCell"/>
</dbReference>
<organism evidence="11 12">
    <name type="scientific">Microbacterium stercoris</name>
    <dbReference type="NCBI Taxonomy" id="2820289"/>
    <lineage>
        <taxon>Bacteria</taxon>
        <taxon>Bacillati</taxon>
        <taxon>Actinomycetota</taxon>
        <taxon>Actinomycetes</taxon>
        <taxon>Micrococcales</taxon>
        <taxon>Microbacteriaceae</taxon>
        <taxon>Microbacterium</taxon>
    </lineage>
</organism>
<comment type="similarity">
    <text evidence="8">Belongs to the glycosyltransferase 2 family. CrtQ subfamily.</text>
</comment>
<dbReference type="Pfam" id="PF00535">
    <property type="entry name" value="Glycos_transf_2"/>
    <property type="match status" value="1"/>
</dbReference>